<sequence length="261" mass="28573">MHLTWFDSNSWLIELAGKRILLDPWLVGPLVFGNLPWLFKGERHGGDRPIPENIDLILLSQGLEDHAHPPTLKLLDRALPVVASVNGARVARDLGFEQVRELPHSQTFNLDARLEIQAFPGAPIGPLLTENAYVLRDLETGTSLYYEPHGYPSPSLKEIAPVDVAITPIVDLTLPILGPIIQGKQTALDVARWLRPQVMLPTAAGGDVVFEGMLNAALRASGSAEDFRSMLAKNELSTQLIEVKPGARVEIPLADRRTNAA</sequence>
<proteinExistence type="predicted"/>
<dbReference type="SUPFAM" id="SSF56281">
    <property type="entry name" value="Metallo-hydrolase/oxidoreductase"/>
    <property type="match status" value="1"/>
</dbReference>
<reference evidence="1 2" key="1">
    <citation type="submission" date="2020-04" db="EMBL/GenBank/DDBJ databases">
        <authorList>
            <person name="Basu S."/>
            <person name="Maruthanayagam V."/>
            <person name="Chakraborty S."/>
            <person name="Pramanik A."/>
            <person name="Mukherjee J."/>
            <person name="Brink B."/>
        </authorList>
    </citation>
    <scope>NUCLEOTIDE SEQUENCE [LARGE SCALE GENOMIC DNA]</scope>
    <source>
        <strain evidence="1 2">AP17</strain>
    </source>
</reference>
<dbReference type="Pfam" id="PF13483">
    <property type="entry name" value="Lactamase_B_3"/>
    <property type="match status" value="1"/>
</dbReference>
<keyword evidence="2" id="KW-1185">Reference proteome</keyword>
<dbReference type="InterPro" id="IPR036866">
    <property type="entry name" value="RibonucZ/Hydroxyglut_hydro"/>
</dbReference>
<evidence type="ECO:0000313" key="2">
    <source>
        <dbReference type="Proteomes" id="UP000500857"/>
    </source>
</evidence>
<dbReference type="PANTHER" id="PTHR36142">
    <property type="entry name" value="METALLO-HYDROLASE/OXIDOREDUCTASE SUPERFAMILY PROTEIN"/>
    <property type="match status" value="1"/>
</dbReference>
<organism evidence="1 2">
    <name type="scientific">Oxynema aestuarii AP17</name>
    <dbReference type="NCBI Taxonomy" id="2064643"/>
    <lineage>
        <taxon>Bacteria</taxon>
        <taxon>Bacillati</taxon>
        <taxon>Cyanobacteriota</taxon>
        <taxon>Cyanophyceae</taxon>
        <taxon>Oscillatoriophycideae</taxon>
        <taxon>Oscillatoriales</taxon>
        <taxon>Oscillatoriaceae</taxon>
        <taxon>Oxynema</taxon>
        <taxon>Oxynema aestuarii</taxon>
    </lineage>
</organism>
<name>A0A6H1U3R3_9CYAN</name>
<protein>
    <submittedName>
        <fullName evidence="1">MBL fold metallo-hydrolase</fullName>
    </submittedName>
</protein>
<dbReference type="KEGG" id="oxy:HCG48_18150"/>
<dbReference type="Proteomes" id="UP000500857">
    <property type="component" value="Chromosome"/>
</dbReference>
<dbReference type="GO" id="GO:0016787">
    <property type="term" value="F:hydrolase activity"/>
    <property type="evidence" value="ECO:0007669"/>
    <property type="project" value="UniProtKB-KW"/>
</dbReference>
<dbReference type="Gene3D" id="3.60.15.10">
    <property type="entry name" value="Ribonuclease Z/Hydroxyacylglutathione hydrolase-like"/>
    <property type="match status" value="1"/>
</dbReference>
<dbReference type="AlphaFoldDB" id="A0A6H1U3R3"/>
<evidence type="ECO:0000313" key="1">
    <source>
        <dbReference type="EMBL" id="QIZ72259.1"/>
    </source>
</evidence>
<accession>A0A6H1U3R3</accession>
<dbReference type="PANTHER" id="PTHR36142:SF2">
    <property type="entry name" value="METALLO-HYDROLASE_OXIDOREDUCTASE SUPERFAMILY PROTEIN"/>
    <property type="match status" value="1"/>
</dbReference>
<keyword evidence="1" id="KW-0378">Hydrolase</keyword>
<dbReference type="EMBL" id="CP051167">
    <property type="protein sequence ID" value="QIZ72259.1"/>
    <property type="molecule type" value="Genomic_DNA"/>
</dbReference>
<gene>
    <name evidence="1" type="ORF">HCG48_18150</name>
</gene>
<dbReference type="RefSeq" id="WP_168570408.1">
    <property type="nucleotide sequence ID" value="NZ_CP051167.1"/>
</dbReference>